<dbReference type="Proteomes" id="UP001175097">
    <property type="component" value="Unassembled WGS sequence"/>
</dbReference>
<dbReference type="InterPro" id="IPR010930">
    <property type="entry name" value="Flg_bb/hook_C_dom"/>
</dbReference>
<gene>
    <name evidence="7 10" type="primary">flgK</name>
    <name evidence="10" type="ORF">P5G49_04780</name>
</gene>
<comment type="similarity">
    <text evidence="3 7">Belongs to the flagella basal body rod proteins family.</text>
</comment>
<evidence type="ECO:0000256" key="6">
    <source>
        <dbReference type="ARBA" id="ARBA00023143"/>
    </source>
</evidence>
<evidence type="ECO:0000259" key="9">
    <source>
        <dbReference type="Pfam" id="PF22638"/>
    </source>
</evidence>
<comment type="subcellular location">
    <subcellularLocation>
        <location evidence="1 7">Bacterial flagellum</location>
    </subcellularLocation>
    <subcellularLocation>
        <location evidence="2 7">Secreted</location>
    </subcellularLocation>
</comment>
<dbReference type="PANTHER" id="PTHR30033:SF1">
    <property type="entry name" value="FLAGELLAR HOOK-ASSOCIATED PROTEIN 1"/>
    <property type="match status" value="1"/>
</dbReference>
<comment type="caution">
    <text evidence="10">The sequence shown here is derived from an EMBL/GenBank/DDBJ whole genome shotgun (WGS) entry which is preliminary data.</text>
</comment>
<dbReference type="EMBL" id="JAROCC010000003">
    <property type="protein sequence ID" value="MDN4606791.1"/>
    <property type="molecule type" value="Genomic_DNA"/>
</dbReference>
<keyword evidence="10" id="KW-0966">Cell projection</keyword>
<evidence type="ECO:0000313" key="11">
    <source>
        <dbReference type="Proteomes" id="UP001175097"/>
    </source>
</evidence>
<dbReference type="SUPFAM" id="SSF64518">
    <property type="entry name" value="Phase 1 flagellin"/>
    <property type="match status" value="1"/>
</dbReference>
<evidence type="ECO:0000259" key="8">
    <source>
        <dbReference type="Pfam" id="PF06429"/>
    </source>
</evidence>
<dbReference type="Pfam" id="PF22638">
    <property type="entry name" value="FlgK_D1"/>
    <property type="match status" value="1"/>
</dbReference>
<proteinExistence type="inferred from homology"/>
<evidence type="ECO:0000256" key="4">
    <source>
        <dbReference type="ARBA" id="ARBA00016244"/>
    </source>
</evidence>
<keyword evidence="11" id="KW-1185">Reference proteome</keyword>
<evidence type="ECO:0000256" key="7">
    <source>
        <dbReference type="RuleBase" id="RU362065"/>
    </source>
</evidence>
<protein>
    <recommendedName>
        <fullName evidence="4 7">Flagellar hook-associated protein 1</fullName>
        <shortName evidence="7">HAP1</shortName>
    </recommendedName>
</protein>
<evidence type="ECO:0000256" key="1">
    <source>
        <dbReference type="ARBA" id="ARBA00004365"/>
    </source>
</evidence>
<evidence type="ECO:0000313" key="10">
    <source>
        <dbReference type="EMBL" id="MDN4606791.1"/>
    </source>
</evidence>
<evidence type="ECO:0000256" key="2">
    <source>
        <dbReference type="ARBA" id="ARBA00004613"/>
    </source>
</evidence>
<reference evidence="10" key="1">
    <citation type="submission" date="2023-03" db="EMBL/GenBank/DDBJ databases">
        <title>MT1 and MT2 Draft Genomes of Novel Species.</title>
        <authorList>
            <person name="Venkateswaran K."/>
        </authorList>
    </citation>
    <scope>NUCLEOTIDE SEQUENCE</scope>
    <source>
        <strain evidence="10">F6_3S_P_2</strain>
    </source>
</reference>
<dbReference type="Pfam" id="PF06429">
    <property type="entry name" value="Flg_bbr_C"/>
    <property type="match status" value="1"/>
</dbReference>
<dbReference type="InterPro" id="IPR002371">
    <property type="entry name" value="FlgK"/>
</dbReference>
<feature type="domain" description="Flagellar basal-body/hook protein C-terminal" evidence="8">
    <location>
        <begin position="449"/>
        <end position="487"/>
    </location>
</feature>
<dbReference type="InterPro" id="IPR053927">
    <property type="entry name" value="FlgK_helical"/>
</dbReference>
<feature type="domain" description="Flagellar hook-associated protein FlgK helical" evidence="9">
    <location>
        <begin position="96"/>
        <end position="355"/>
    </location>
</feature>
<evidence type="ECO:0000256" key="5">
    <source>
        <dbReference type="ARBA" id="ARBA00022525"/>
    </source>
</evidence>
<keyword evidence="5 7" id="KW-0964">Secreted</keyword>
<dbReference type="PRINTS" id="PR01005">
    <property type="entry name" value="FLGHOOKAP1"/>
</dbReference>
<dbReference type="PANTHER" id="PTHR30033">
    <property type="entry name" value="FLAGELLAR HOOK-ASSOCIATED PROTEIN 1"/>
    <property type="match status" value="1"/>
</dbReference>
<dbReference type="NCBIfam" id="TIGR02492">
    <property type="entry name" value="flgK_ends"/>
    <property type="match status" value="1"/>
</dbReference>
<sequence>MRSTFMGLETNKRGLYAQQSGLYTTGQNISNANTLGYTRQRVNMQATQGLTSSPGLLGTGVEASSIQRIRDSFVDNQFRQESNKLGYWESRSNAIAQMEDIIGEPSEYGLQKSLSEFWSSLQTLATSPSSSGARAIVIQRGQDVAESFNHLHSSLTEAQTNIGKEISFSTDRINSLLEDVARLNGQISGMESAGYLPNELYDQRDILLDELSTYLPIETKYEKTSGGTSAIAEGTVTVSLKMNDGVRVELVKGKEYGELAINPTELQASDGNQLIQGIIIKAVDKTDPVNYDHSAFADSGKLKSLINSYGTSDGNGLYPKMIDDLNKMAEALANEFNRIHGEGIDLDGNEGDIFFVWTSEGTLLVNQDLIDDPRKLAASSSADEIANADNAKALLAIQTSPLDDLNKSTIQNFFSGIIGKLGVNGQQAERNAFNTASLQGAAANRRDSISAVSLDEEMTDMIRFQQAYNASARMITVIDETLDKIINGMGLSGR</sequence>
<name>A0ABT8JNS5_9BACL</name>
<keyword evidence="6 7" id="KW-0975">Bacterial flagellum</keyword>
<organism evidence="10 11">
    <name type="scientific">Sporosarcina highlanderae</name>
    <dbReference type="NCBI Taxonomy" id="3035916"/>
    <lineage>
        <taxon>Bacteria</taxon>
        <taxon>Bacillati</taxon>
        <taxon>Bacillota</taxon>
        <taxon>Bacilli</taxon>
        <taxon>Bacillales</taxon>
        <taxon>Caryophanaceae</taxon>
        <taxon>Sporosarcina</taxon>
    </lineage>
</organism>
<keyword evidence="10" id="KW-0282">Flagellum</keyword>
<dbReference type="RefSeq" id="WP_301242341.1">
    <property type="nucleotide sequence ID" value="NZ_JAROCC010000003.1"/>
</dbReference>
<keyword evidence="10" id="KW-0969">Cilium</keyword>
<evidence type="ECO:0000256" key="3">
    <source>
        <dbReference type="ARBA" id="ARBA00009677"/>
    </source>
</evidence>
<accession>A0ABT8JNS5</accession>